<sequence>MTARKTASLVSRAKKKIEISVILSAFKRWDLLEKALLRISEQDYPSDKWELIVIDDANARENKEVVDRFSKKIKNCVFISQGHQGAAKARILGFERARGDIIAFTDEDTLPQTNWLSQIKKAFDEHPEAVGIEGKVITDESKPLFSNAPVNLHGGVYIGCNTHYRRAVIESFNYYDPEFYFWREDTNMAFKSLTKGPIVFVPDVVTYHPAKSIAPISVWKNLRHLKDDMLLFRRFPRKTISFLGKEWAKHSFMSSVAWILLLAGYFLLGWSGIIAGIVGYAGVRFLVTLRGRKCTIAEGLTFLFLSLARDMAYPAYFVYYFITVNVLHIPGYAPRTAQ</sequence>
<dbReference type="AlphaFoldDB" id="A0A8T4C7D9"/>
<dbReference type="SUPFAM" id="SSF53448">
    <property type="entry name" value="Nucleotide-diphospho-sugar transferases"/>
    <property type="match status" value="1"/>
</dbReference>
<keyword evidence="1" id="KW-0812">Transmembrane</keyword>
<evidence type="ECO:0000313" key="4">
    <source>
        <dbReference type="Proteomes" id="UP000774699"/>
    </source>
</evidence>
<reference evidence="3" key="1">
    <citation type="submission" date="2019-03" db="EMBL/GenBank/DDBJ databases">
        <title>Lake Tanganyika Metagenome-Assembled Genomes (MAGs).</title>
        <authorList>
            <person name="Tran P."/>
        </authorList>
    </citation>
    <scope>NUCLEOTIDE SEQUENCE</scope>
    <source>
        <strain evidence="3">M_DeepCast_50m_m2_156</strain>
    </source>
</reference>
<feature type="transmembrane region" description="Helical" evidence="1">
    <location>
        <begin position="299"/>
        <end position="322"/>
    </location>
</feature>
<feature type="domain" description="Glycosyltransferase 2-like" evidence="2">
    <location>
        <begin position="20"/>
        <end position="130"/>
    </location>
</feature>
<evidence type="ECO:0000259" key="2">
    <source>
        <dbReference type="Pfam" id="PF00535"/>
    </source>
</evidence>
<dbReference type="InterPro" id="IPR029044">
    <property type="entry name" value="Nucleotide-diphossugar_trans"/>
</dbReference>
<accession>A0A8T4C7D9</accession>
<evidence type="ECO:0000256" key="1">
    <source>
        <dbReference type="SAM" id="Phobius"/>
    </source>
</evidence>
<dbReference type="InterPro" id="IPR001173">
    <property type="entry name" value="Glyco_trans_2-like"/>
</dbReference>
<dbReference type="PANTHER" id="PTHR43685">
    <property type="entry name" value="GLYCOSYLTRANSFERASE"/>
    <property type="match status" value="1"/>
</dbReference>
<dbReference type="Proteomes" id="UP000774699">
    <property type="component" value="Unassembled WGS sequence"/>
</dbReference>
<proteinExistence type="predicted"/>
<dbReference type="CDD" id="cd00761">
    <property type="entry name" value="Glyco_tranf_GTA_type"/>
    <property type="match status" value="1"/>
</dbReference>
<dbReference type="PANTHER" id="PTHR43685:SF2">
    <property type="entry name" value="GLYCOSYLTRANSFERASE 2-LIKE DOMAIN-CONTAINING PROTEIN"/>
    <property type="match status" value="1"/>
</dbReference>
<dbReference type="Pfam" id="PF00535">
    <property type="entry name" value="Glycos_transf_2"/>
    <property type="match status" value="1"/>
</dbReference>
<feature type="transmembrane region" description="Helical" evidence="1">
    <location>
        <begin position="258"/>
        <end position="287"/>
    </location>
</feature>
<organism evidence="3 4">
    <name type="scientific">Candidatus Iainarchaeum sp</name>
    <dbReference type="NCBI Taxonomy" id="3101447"/>
    <lineage>
        <taxon>Archaea</taxon>
        <taxon>Candidatus Iainarchaeota</taxon>
        <taxon>Candidatus Iainarchaeia</taxon>
        <taxon>Candidatus Iainarchaeales</taxon>
        <taxon>Candidatus Iainarchaeaceae</taxon>
        <taxon>Candidatus Iainarchaeum</taxon>
    </lineage>
</organism>
<dbReference type="EMBL" id="VGJJ01000010">
    <property type="protein sequence ID" value="MBM3282104.1"/>
    <property type="molecule type" value="Genomic_DNA"/>
</dbReference>
<protein>
    <submittedName>
        <fullName evidence="3">Glycosyltransferase family 2 protein</fullName>
    </submittedName>
</protein>
<dbReference type="Gene3D" id="3.90.550.10">
    <property type="entry name" value="Spore Coat Polysaccharide Biosynthesis Protein SpsA, Chain A"/>
    <property type="match status" value="1"/>
</dbReference>
<keyword evidence="1" id="KW-1133">Transmembrane helix</keyword>
<gene>
    <name evidence="3" type="ORF">FJY86_02060</name>
</gene>
<comment type="caution">
    <text evidence="3">The sequence shown here is derived from an EMBL/GenBank/DDBJ whole genome shotgun (WGS) entry which is preliminary data.</text>
</comment>
<dbReference type="InterPro" id="IPR050834">
    <property type="entry name" value="Glycosyltransf_2"/>
</dbReference>
<name>A0A8T4C7D9_9ARCH</name>
<evidence type="ECO:0000313" key="3">
    <source>
        <dbReference type="EMBL" id="MBM3282104.1"/>
    </source>
</evidence>
<keyword evidence="1" id="KW-0472">Membrane</keyword>